<dbReference type="GO" id="GO:0044781">
    <property type="term" value="P:bacterial-type flagellum organization"/>
    <property type="evidence" value="ECO:0007669"/>
    <property type="project" value="InterPro"/>
</dbReference>
<evidence type="ECO:0000256" key="7">
    <source>
        <dbReference type="SAM" id="SignalP"/>
    </source>
</evidence>
<evidence type="ECO:0000256" key="4">
    <source>
        <dbReference type="ARBA" id="ARBA00022989"/>
    </source>
</evidence>
<comment type="subcellular location">
    <subcellularLocation>
        <location evidence="1">Cell membrane</location>
    </subcellularLocation>
</comment>
<evidence type="ECO:0000313" key="8">
    <source>
        <dbReference type="EMBL" id="SHJ80979.1"/>
    </source>
</evidence>
<dbReference type="Pfam" id="PF04347">
    <property type="entry name" value="FliO"/>
    <property type="match status" value="1"/>
</dbReference>
<sequence length="126" mass="13948">MKRQLITFILLQLPTLVLAAENGNEVDLLTPALKMVGALGVIIGLLLLIYAASRKGFGFLPKQREGSIKILETKPLGGKKFLCLVSVRGEEMLLGMSNDRIECLNKFSKREDFSATLQQQLEEDAK</sequence>
<dbReference type="AlphaFoldDB" id="A0A1M6MC37"/>
<dbReference type="Proteomes" id="UP000184171">
    <property type="component" value="Unassembled WGS sequence"/>
</dbReference>
<evidence type="ECO:0000256" key="1">
    <source>
        <dbReference type="ARBA" id="ARBA00004236"/>
    </source>
</evidence>
<evidence type="ECO:0000256" key="3">
    <source>
        <dbReference type="ARBA" id="ARBA00022692"/>
    </source>
</evidence>
<evidence type="ECO:0000256" key="6">
    <source>
        <dbReference type="SAM" id="Phobius"/>
    </source>
</evidence>
<keyword evidence="8" id="KW-0282">Flagellum</keyword>
<proteinExistence type="predicted"/>
<evidence type="ECO:0000313" key="9">
    <source>
        <dbReference type="Proteomes" id="UP000184171"/>
    </source>
</evidence>
<keyword evidence="4 6" id="KW-1133">Transmembrane helix</keyword>
<dbReference type="OrthoDB" id="5432707at2"/>
<gene>
    <name evidence="8" type="ORF">SAMN02745165_03238</name>
</gene>
<dbReference type="EMBL" id="FQZT01000017">
    <property type="protein sequence ID" value="SHJ80979.1"/>
    <property type="molecule type" value="Genomic_DNA"/>
</dbReference>
<feature type="signal peptide" evidence="7">
    <location>
        <begin position="1"/>
        <end position="19"/>
    </location>
</feature>
<reference evidence="8 9" key="1">
    <citation type="submission" date="2016-11" db="EMBL/GenBank/DDBJ databases">
        <authorList>
            <person name="Jaros S."/>
            <person name="Januszkiewicz K."/>
            <person name="Wedrychowicz H."/>
        </authorList>
    </citation>
    <scope>NUCLEOTIDE SEQUENCE [LARGE SCALE GENOMIC DNA]</scope>
    <source>
        <strain evidence="8 9">DSM 5091</strain>
    </source>
</reference>
<organism evidence="8 9">
    <name type="scientific">Malonomonas rubra DSM 5091</name>
    <dbReference type="NCBI Taxonomy" id="1122189"/>
    <lineage>
        <taxon>Bacteria</taxon>
        <taxon>Pseudomonadati</taxon>
        <taxon>Thermodesulfobacteriota</taxon>
        <taxon>Desulfuromonadia</taxon>
        <taxon>Desulfuromonadales</taxon>
        <taxon>Geopsychrobacteraceae</taxon>
        <taxon>Malonomonas</taxon>
    </lineage>
</organism>
<evidence type="ECO:0000256" key="2">
    <source>
        <dbReference type="ARBA" id="ARBA00022475"/>
    </source>
</evidence>
<keyword evidence="5 6" id="KW-0472">Membrane</keyword>
<name>A0A1M6MC37_MALRU</name>
<feature type="chain" id="PRO_5012319379" evidence="7">
    <location>
        <begin position="20"/>
        <end position="126"/>
    </location>
</feature>
<keyword evidence="2" id="KW-1003">Cell membrane</keyword>
<keyword evidence="8" id="KW-0966">Cell projection</keyword>
<accession>A0A1M6MC37</accession>
<evidence type="ECO:0000256" key="5">
    <source>
        <dbReference type="ARBA" id="ARBA00023136"/>
    </source>
</evidence>
<dbReference type="InterPro" id="IPR022781">
    <property type="entry name" value="Flagellar_biosynth_FliO"/>
</dbReference>
<dbReference type="STRING" id="1122189.SAMN02745165_03238"/>
<keyword evidence="7" id="KW-0732">Signal</keyword>
<keyword evidence="3 6" id="KW-0812">Transmembrane</keyword>
<dbReference type="GO" id="GO:0016020">
    <property type="term" value="C:membrane"/>
    <property type="evidence" value="ECO:0007669"/>
    <property type="project" value="InterPro"/>
</dbReference>
<keyword evidence="9" id="KW-1185">Reference proteome</keyword>
<feature type="transmembrane region" description="Helical" evidence="6">
    <location>
        <begin position="35"/>
        <end position="53"/>
    </location>
</feature>
<protein>
    <submittedName>
        <fullName evidence="8">Flagellar biosynthesis protein, FliO</fullName>
    </submittedName>
</protein>
<dbReference type="RefSeq" id="WP_072909775.1">
    <property type="nucleotide sequence ID" value="NZ_FQZT01000017.1"/>
</dbReference>
<keyword evidence="8" id="KW-0969">Cilium</keyword>